<protein>
    <submittedName>
        <fullName evidence="1">Uncharacterized protein</fullName>
    </submittedName>
</protein>
<accession>A0A422P240</accession>
<dbReference type="CDD" id="cd23718">
    <property type="entry name" value="ZF_RNaseIII_KREPB9"/>
    <property type="match status" value="1"/>
</dbReference>
<comment type="caution">
    <text evidence="1">The sequence shown here is derived from an EMBL/GenBank/DDBJ whole genome shotgun (WGS) entry which is preliminary data.</text>
</comment>
<organism evidence="1 2">
    <name type="scientific">Trypanosoma conorhini</name>
    <dbReference type="NCBI Taxonomy" id="83891"/>
    <lineage>
        <taxon>Eukaryota</taxon>
        <taxon>Discoba</taxon>
        <taxon>Euglenozoa</taxon>
        <taxon>Kinetoplastea</taxon>
        <taxon>Metakinetoplastina</taxon>
        <taxon>Trypanosomatida</taxon>
        <taxon>Trypanosomatidae</taxon>
        <taxon>Trypanosoma</taxon>
    </lineage>
</organism>
<dbReference type="RefSeq" id="XP_029226424.1">
    <property type="nucleotide sequence ID" value="XM_029373451.1"/>
</dbReference>
<dbReference type="Proteomes" id="UP000284403">
    <property type="component" value="Unassembled WGS sequence"/>
</dbReference>
<name>A0A422P240_9TRYP</name>
<dbReference type="AlphaFoldDB" id="A0A422P240"/>
<evidence type="ECO:0000313" key="1">
    <source>
        <dbReference type="EMBL" id="RNF11725.1"/>
    </source>
</evidence>
<evidence type="ECO:0000313" key="2">
    <source>
        <dbReference type="Proteomes" id="UP000284403"/>
    </source>
</evidence>
<proteinExistence type="predicted"/>
<dbReference type="OrthoDB" id="250372at2759"/>
<dbReference type="EMBL" id="MKKU01000454">
    <property type="protein sequence ID" value="RNF11725.1"/>
    <property type="molecule type" value="Genomic_DNA"/>
</dbReference>
<reference evidence="1 2" key="1">
    <citation type="journal article" date="2018" name="BMC Genomics">
        <title>Genomic comparison of Trypanosoma conorhini and Trypanosoma rangeli to Trypanosoma cruzi strains of high and low virulence.</title>
        <authorList>
            <person name="Bradwell K.R."/>
            <person name="Koparde V.N."/>
            <person name="Matveyev A.V."/>
            <person name="Serrano M.G."/>
            <person name="Alves J.M."/>
            <person name="Parikh H."/>
            <person name="Huang B."/>
            <person name="Lee V."/>
            <person name="Espinosa-Alvarez O."/>
            <person name="Ortiz P.A."/>
            <person name="Costa-Martins A.G."/>
            <person name="Teixeira M.M."/>
            <person name="Buck G.A."/>
        </authorList>
    </citation>
    <scope>NUCLEOTIDE SEQUENCE [LARGE SCALE GENOMIC DNA]</scope>
    <source>
        <strain evidence="1 2">025E</strain>
    </source>
</reference>
<keyword evidence="2" id="KW-1185">Reference proteome</keyword>
<dbReference type="GeneID" id="40320187"/>
<sequence>MGAGPRGFSTATRPLRQSRLPPFRELFAAPPPSSPTSAAAARPSSRFAVRNVHVDPPLGAVAEGASPLGWLSHNLQLLKEGGSTRAEQRARMPEGSPQWPRYAFSPHCCGYVYDPSNESKLAFVTADNYCHLCHEPVEVALRHCAWWDHVTRLIAVRLIAIHPRRWDPAAVIQEAGEMLPAAVMAEPRPHPFLPLAARLDPDDAALTDMRSCYVFEREAVVRRAELAAILRVLCAANDADSRSGAERRRVSITPVLRESLVLSPCGSPASTVGERTFRAYVSRQMSVALPPMAPEPTTRLQQRCWGRKNLEIMFDLLDVASLQRLAGAPSVAETKKEKATILRQIVYELATTLSEGDAVCADAPRAKRNSTPSADAELQTHLLVEMALQRLAHELIHLHTMLLMDQAYETYAKLGYPSEAVLEKSDFC</sequence>
<gene>
    <name evidence="1" type="ORF">Tco025E_06576</name>
</gene>